<feature type="chain" id="PRO_5040259210" evidence="2">
    <location>
        <begin position="21"/>
        <end position="401"/>
    </location>
</feature>
<feature type="region of interest" description="Disordered" evidence="1">
    <location>
        <begin position="364"/>
        <end position="401"/>
    </location>
</feature>
<evidence type="ECO:0000313" key="3">
    <source>
        <dbReference type="EMBL" id="KAG5995622.1"/>
    </source>
</evidence>
<accession>A0A9P7N5Z8</accession>
<dbReference type="EMBL" id="SRPW01002127">
    <property type="protein sequence ID" value="KAG5995622.1"/>
    <property type="molecule type" value="Genomic_DNA"/>
</dbReference>
<dbReference type="OrthoDB" id="4961532at2759"/>
<evidence type="ECO:0000256" key="2">
    <source>
        <dbReference type="SAM" id="SignalP"/>
    </source>
</evidence>
<dbReference type="AlphaFoldDB" id="A0A9P7N5Z8"/>
<protein>
    <submittedName>
        <fullName evidence="3">Uncharacterized protein</fullName>
    </submittedName>
</protein>
<keyword evidence="4" id="KW-1185">Reference proteome</keyword>
<proteinExistence type="predicted"/>
<name>A0A9P7N5Z8_9HYPO</name>
<dbReference type="Proteomes" id="UP000748025">
    <property type="component" value="Unassembled WGS sequence"/>
</dbReference>
<feature type="signal peptide" evidence="2">
    <location>
        <begin position="1"/>
        <end position="20"/>
    </location>
</feature>
<keyword evidence="2" id="KW-0732">Signal</keyword>
<gene>
    <name evidence="3" type="ORF">E4U43_003005</name>
</gene>
<organism evidence="3 4">
    <name type="scientific">Claviceps pusilla</name>
    <dbReference type="NCBI Taxonomy" id="123648"/>
    <lineage>
        <taxon>Eukaryota</taxon>
        <taxon>Fungi</taxon>
        <taxon>Dikarya</taxon>
        <taxon>Ascomycota</taxon>
        <taxon>Pezizomycotina</taxon>
        <taxon>Sordariomycetes</taxon>
        <taxon>Hypocreomycetidae</taxon>
        <taxon>Hypocreales</taxon>
        <taxon>Clavicipitaceae</taxon>
        <taxon>Claviceps</taxon>
    </lineage>
</organism>
<feature type="compositionally biased region" description="Pro residues" evidence="1">
    <location>
        <begin position="376"/>
        <end position="385"/>
    </location>
</feature>
<reference evidence="3" key="1">
    <citation type="journal article" date="2020" name="bioRxiv">
        <title>Whole genome comparisons of ergot fungi reveals the divergence and evolution of species within the genus Claviceps are the result of varying mechanisms driving genome evolution and host range expansion.</title>
        <authorList>
            <person name="Wyka S.A."/>
            <person name="Mondo S.J."/>
            <person name="Liu M."/>
            <person name="Dettman J."/>
            <person name="Nalam V."/>
            <person name="Broders K.D."/>
        </authorList>
    </citation>
    <scope>NUCLEOTIDE SEQUENCE</scope>
    <source>
        <strain evidence="3">CCC 602</strain>
    </source>
</reference>
<evidence type="ECO:0000313" key="4">
    <source>
        <dbReference type="Proteomes" id="UP000748025"/>
    </source>
</evidence>
<comment type="caution">
    <text evidence="3">The sequence shown here is derived from an EMBL/GenBank/DDBJ whole genome shotgun (WGS) entry which is preliminary data.</text>
</comment>
<sequence>MKASNAAMLLLTCHAGNVMAAPAAAQGHALTGSKMERSALAMEFVNNLEARDGSGEETAFGGKLADFELGSGDEVADEDVVESFGLDEEGAFLLNKMLKGALEFLAKFPKEAHDLPKRGEIVPQTMRLAVEQAADAAQELGLPKGLVTALFAKLSTGNKMSLLDELNSFKRHEVVDSSNSNPISFLGDLKNNPINLLGDTTSPLYIVLKAYFDALKYFFAELKSALSSKIPGGLQIPGIPTLGSKFKGLPTGLLPSGPLPSGLLPIPSLLPLTPPTGLPSPPTGLPPLSLPSIALPTGLPLSSLLAGVLPTGLPPLSLPSIALPTGLPPPPKGLPPLSLPSIALPTELPLSSLLSGVLPSGLPPLSLPSLALPTQLPLPSPPPGVHPTTPRGVLDRDEDDE</sequence>
<evidence type="ECO:0000256" key="1">
    <source>
        <dbReference type="SAM" id="MobiDB-lite"/>
    </source>
</evidence>